<organism evidence="11 12">
    <name type="scientific">Lates calcarifer</name>
    <name type="common">Barramundi</name>
    <name type="synonym">Holocentrus calcarifer</name>
    <dbReference type="NCBI Taxonomy" id="8187"/>
    <lineage>
        <taxon>Eukaryota</taxon>
        <taxon>Metazoa</taxon>
        <taxon>Chordata</taxon>
        <taxon>Craniata</taxon>
        <taxon>Vertebrata</taxon>
        <taxon>Euteleostomi</taxon>
        <taxon>Actinopterygii</taxon>
        <taxon>Neopterygii</taxon>
        <taxon>Teleostei</taxon>
        <taxon>Neoteleostei</taxon>
        <taxon>Acanthomorphata</taxon>
        <taxon>Carangaria</taxon>
        <taxon>Carangaria incertae sedis</taxon>
        <taxon>Centropomidae</taxon>
        <taxon>Lates</taxon>
    </lineage>
</organism>
<dbReference type="AlphaFoldDB" id="A0AAJ8B3F4"/>
<feature type="transmembrane region" description="Helical" evidence="8">
    <location>
        <begin position="779"/>
        <end position="804"/>
    </location>
</feature>
<evidence type="ECO:0000256" key="2">
    <source>
        <dbReference type="ARBA" id="ARBA00022729"/>
    </source>
</evidence>
<dbReference type="SMART" id="SM00409">
    <property type="entry name" value="IG"/>
    <property type="match status" value="5"/>
</dbReference>
<dbReference type="RefSeq" id="XP_050924633.1">
    <property type="nucleotide sequence ID" value="XM_051068676.1"/>
</dbReference>
<feature type="transmembrane region" description="Helical" evidence="8">
    <location>
        <begin position="481"/>
        <end position="507"/>
    </location>
</feature>
<dbReference type="GeneID" id="108874171"/>
<dbReference type="GO" id="GO:0005102">
    <property type="term" value="F:signaling receptor binding"/>
    <property type="evidence" value="ECO:0007669"/>
    <property type="project" value="TreeGrafter"/>
</dbReference>
<evidence type="ECO:0000313" key="12">
    <source>
        <dbReference type="RefSeq" id="XP_050924633.1"/>
    </source>
</evidence>
<feature type="transmembrane region" description="Helical" evidence="8">
    <location>
        <begin position="283"/>
        <end position="307"/>
    </location>
</feature>
<proteinExistence type="predicted"/>
<dbReference type="Pfam" id="PF07686">
    <property type="entry name" value="V-set"/>
    <property type="match status" value="3"/>
</dbReference>
<keyword evidence="2 9" id="KW-0732">Signal</keyword>
<evidence type="ECO:0000256" key="5">
    <source>
        <dbReference type="ARBA" id="ARBA00023180"/>
    </source>
</evidence>
<dbReference type="PANTHER" id="PTHR24100">
    <property type="entry name" value="BUTYROPHILIN"/>
    <property type="match status" value="1"/>
</dbReference>
<dbReference type="SMART" id="SM00406">
    <property type="entry name" value="IGv"/>
    <property type="match status" value="5"/>
</dbReference>
<dbReference type="Gene3D" id="2.60.40.10">
    <property type="entry name" value="Immunoglobulins"/>
    <property type="match status" value="5"/>
</dbReference>
<evidence type="ECO:0000256" key="1">
    <source>
        <dbReference type="ARBA" id="ARBA00004370"/>
    </source>
</evidence>
<keyword evidence="5" id="KW-0325">Glycoprotein</keyword>
<feature type="chain" id="PRO_5042540757" evidence="9">
    <location>
        <begin position="22"/>
        <end position="859"/>
    </location>
</feature>
<accession>A0AAJ8B3F4</accession>
<dbReference type="GO" id="GO:0001817">
    <property type="term" value="P:regulation of cytokine production"/>
    <property type="evidence" value="ECO:0007669"/>
    <property type="project" value="TreeGrafter"/>
</dbReference>
<evidence type="ECO:0000256" key="8">
    <source>
        <dbReference type="SAM" id="Phobius"/>
    </source>
</evidence>
<keyword evidence="8" id="KW-1133">Transmembrane helix</keyword>
<dbReference type="InterPro" id="IPR003598">
    <property type="entry name" value="Ig_sub2"/>
</dbReference>
<gene>
    <name evidence="12" type="primary">LOC108874171</name>
</gene>
<keyword evidence="3 8" id="KW-0472">Membrane</keyword>
<dbReference type="GO" id="GO:0050852">
    <property type="term" value="P:T cell receptor signaling pathway"/>
    <property type="evidence" value="ECO:0007669"/>
    <property type="project" value="TreeGrafter"/>
</dbReference>
<feature type="compositionally biased region" description="Basic and acidic residues" evidence="7">
    <location>
        <begin position="521"/>
        <end position="536"/>
    </location>
</feature>
<dbReference type="InterPro" id="IPR007110">
    <property type="entry name" value="Ig-like_dom"/>
</dbReference>
<dbReference type="SUPFAM" id="SSF48726">
    <property type="entry name" value="Immunoglobulin"/>
    <property type="match status" value="5"/>
</dbReference>
<dbReference type="InterPro" id="IPR050504">
    <property type="entry name" value="IgSF_BTN/MOG"/>
</dbReference>
<dbReference type="InterPro" id="IPR013106">
    <property type="entry name" value="Ig_V-set"/>
</dbReference>
<keyword evidence="4" id="KW-1015">Disulfide bond</keyword>
<evidence type="ECO:0000256" key="6">
    <source>
        <dbReference type="ARBA" id="ARBA00023319"/>
    </source>
</evidence>
<evidence type="ECO:0000256" key="3">
    <source>
        <dbReference type="ARBA" id="ARBA00023136"/>
    </source>
</evidence>
<reference evidence="12" key="1">
    <citation type="submission" date="2025-08" db="UniProtKB">
        <authorList>
            <consortium name="RefSeq"/>
        </authorList>
    </citation>
    <scope>IDENTIFICATION</scope>
    <source>
        <tissue evidence="12">Brain</tissue>
    </source>
</reference>
<evidence type="ECO:0000256" key="4">
    <source>
        <dbReference type="ARBA" id="ARBA00023157"/>
    </source>
</evidence>
<sequence>MEERVCIFLLVLFFSHHVVSGTLVVNVAQTFYQAEENHHITLEWTFTPKTLSSSNIYILCQLITDQKVSKVLFHLHEGVEVSESQDEQFSGRVQFDKDVLREGRLRLHVSRLRTEDSGLYLCEVNTESGSSSDKCRLSVTGNHQITCQTEPNQAEEGGDVSLQCRLDPSVDLRKETLEFTRADLNREDDVVHLYRHEKDQTDPQMDQYRDRTTLIHEDLIRGIISLKISSLTLTDSGLYRCYVPGLAASATITLTVVRKDQDNRTNTTIIEPEKPGAEENKRVGVIVGGVLTVVALILVLILIGVLVKRRNLMRKKDEFTTTRPPVTENTEPEKPVIHQLTCQTEPNQVEEGGDVSLQCRLDPSVDLRKETLEFTRADLNREDDVVHLYRHEKDQTDRQMDQYRDRTTLIHEDLIRGIISLNISSLTLTDSGLYTCYVPGLADSCTITLTVVRKKDEFTTTRPPVTENTEPEKPGAEKMNVGAIVGGVLGLIFFGVVGALLVFIIIIDLVKRRNLWMKKKQEAEKTPNISEMEKLETTSTEGDEELHRAAENASGNFLKEITDQRASRLFHLHEGVEVSESQDEQFSGRVQFDKDVLREGRLRLDVSRLRTEDSGLYLCEVNTESGSSSDKCRLNVTVIHQITCQTEPNQVEEGGDVSLQCRLDPSVDLRKETLEFTRADLNREDDVVHLYRHEKDQTDPQMDQYRDRTTLIHEDLIRGIISLNISSLNLTDSGLYTCYVPGLADSATITLTVVKKDKDNRTNTTIIESEKPGAEKMEVGAIVGGVLGALIGLALVLILIGVLVKRRKLQIRKKTPNTFELEKLRTRATEGDDHLNRASGNGSGNLLHEVLVGDLRPVP</sequence>
<feature type="domain" description="Ig-like" evidence="10">
    <location>
        <begin position="640"/>
        <end position="750"/>
    </location>
</feature>
<feature type="domain" description="Ig-like" evidence="10">
    <location>
        <begin position="335"/>
        <end position="448"/>
    </location>
</feature>
<dbReference type="InterPro" id="IPR036179">
    <property type="entry name" value="Ig-like_dom_sf"/>
</dbReference>
<evidence type="ECO:0000259" key="10">
    <source>
        <dbReference type="PROSITE" id="PS50835"/>
    </source>
</evidence>
<feature type="signal peptide" evidence="9">
    <location>
        <begin position="1"/>
        <end position="21"/>
    </location>
</feature>
<dbReference type="InterPro" id="IPR003599">
    <property type="entry name" value="Ig_sub"/>
</dbReference>
<dbReference type="InterPro" id="IPR013783">
    <property type="entry name" value="Ig-like_fold"/>
</dbReference>
<keyword evidence="6" id="KW-0393">Immunoglobulin domain</keyword>
<dbReference type="SMART" id="SM00408">
    <property type="entry name" value="IGc2"/>
    <property type="match status" value="4"/>
</dbReference>
<evidence type="ECO:0000256" key="9">
    <source>
        <dbReference type="SAM" id="SignalP"/>
    </source>
</evidence>
<dbReference type="GO" id="GO:1903037">
    <property type="term" value="P:regulation of leukocyte cell-cell adhesion"/>
    <property type="evidence" value="ECO:0007669"/>
    <property type="project" value="UniProtKB-ARBA"/>
</dbReference>
<feature type="domain" description="Ig-like" evidence="10">
    <location>
        <begin position="143"/>
        <end position="253"/>
    </location>
</feature>
<dbReference type="FunFam" id="2.60.40.10:FF:000142">
    <property type="entry name" value="V-set domain-containing T-cell activation inhibitor 1"/>
    <property type="match status" value="3"/>
</dbReference>
<dbReference type="PROSITE" id="PS50835">
    <property type="entry name" value="IG_LIKE"/>
    <property type="match status" value="3"/>
</dbReference>
<protein>
    <submittedName>
        <fullName evidence="12">Uncharacterized protein LOC108874171 isoform X1</fullName>
    </submittedName>
</protein>
<name>A0AAJ8B3F4_LATCA</name>
<evidence type="ECO:0000256" key="7">
    <source>
        <dbReference type="SAM" id="MobiDB-lite"/>
    </source>
</evidence>
<dbReference type="GO" id="GO:0050863">
    <property type="term" value="P:regulation of T cell activation"/>
    <property type="evidence" value="ECO:0007669"/>
    <property type="project" value="UniProtKB-ARBA"/>
</dbReference>
<dbReference type="PANTHER" id="PTHR24100:SF151">
    <property type="entry name" value="ICOS LIGAND"/>
    <property type="match status" value="1"/>
</dbReference>
<keyword evidence="8" id="KW-0812">Transmembrane</keyword>
<dbReference type="GO" id="GO:0009897">
    <property type="term" value="C:external side of plasma membrane"/>
    <property type="evidence" value="ECO:0007669"/>
    <property type="project" value="TreeGrafter"/>
</dbReference>
<dbReference type="KEGG" id="lcf:108874171"/>
<dbReference type="Proteomes" id="UP000694890">
    <property type="component" value="Unplaced"/>
</dbReference>
<comment type="subcellular location">
    <subcellularLocation>
        <location evidence="1">Membrane</location>
    </subcellularLocation>
</comment>
<evidence type="ECO:0000313" key="11">
    <source>
        <dbReference type="Proteomes" id="UP000694890"/>
    </source>
</evidence>
<feature type="region of interest" description="Disordered" evidence="7">
    <location>
        <begin position="521"/>
        <end position="546"/>
    </location>
</feature>